<dbReference type="Gene3D" id="1.10.10.10">
    <property type="entry name" value="Winged helix-like DNA-binding domain superfamily/Winged helix DNA-binding domain"/>
    <property type="match status" value="1"/>
</dbReference>
<dbReference type="RefSeq" id="WP_190314597.1">
    <property type="nucleotide sequence ID" value="NZ_JACNYL010000003.1"/>
</dbReference>
<evidence type="ECO:0000313" key="5">
    <source>
        <dbReference type="EMBL" id="MBD1422917.1"/>
    </source>
</evidence>
<dbReference type="InterPro" id="IPR018490">
    <property type="entry name" value="cNMP-bd_dom_sf"/>
</dbReference>
<keyword evidence="1" id="KW-0805">Transcription regulation</keyword>
<comment type="caution">
    <text evidence="5">The sequence shown here is derived from an EMBL/GenBank/DDBJ whole genome shotgun (WGS) entry which is preliminary data.</text>
</comment>
<dbReference type="InterPro" id="IPR036388">
    <property type="entry name" value="WH-like_DNA-bd_sf"/>
</dbReference>
<dbReference type="Proteomes" id="UP000651112">
    <property type="component" value="Unassembled WGS sequence"/>
</dbReference>
<dbReference type="InterPro" id="IPR036390">
    <property type="entry name" value="WH_DNA-bd_sf"/>
</dbReference>
<dbReference type="Pfam" id="PF13545">
    <property type="entry name" value="HTH_Crp_2"/>
    <property type="match status" value="1"/>
</dbReference>
<evidence type="ECO:0000259" key="4">
    <source>
        <dbReference type="PROSITE" id="PS51063"/>
    </source>
</evidence>
<gene>
    <name evidence="5" type="ORF">H8B21_15190</name>
</gene>
<dbReference type="EMBL" id="JACNYL010000003">
    <property type="protein sequence ID" value="MBD1422917.1"/>
    <property type="molecule type" value="Genomic_DNA"/>
</dbReference>
<organism evidence="5 6">
    <name type="scientific">Sphingobacterium chuzhouense</name>
    <dbReference type="NCBI Taxonomy" id="1742264"/>
    <lineage>
        <taxon>Bacteria</taxon>
        <taxon>Pseudomonadati</taxon>
        <taxon>Bacteroidota</taxon>
        <taxon>Sphingobacteriia</taxon>
        <taxon>Sphingobacteriales</taxon>
        <taxon>Sphingobacteriaceae</taxon>
        <taxon>Sphingobacterium</taxon>
    </lineage>
</organism>
<protein>
    <submittedName>
        <fullName evidence="5">Crp/Fnr family transcriptional regulator</fullName>
    </submittedName>
</protein>
<evidence type="ECO:0000256" key="2">
    <source>
        <dbReference type="ARBA" id="ARBA00023125"/>
    </source>
</evidence>
<accession>A0ABR7XV32</accession>
<dbReference type="PROSITE" id="PS51063">
    <property type="entry name" value="HTH_CRP_2"/>
    <property type="match status" value="1"/>
</dbReference>
<proteinExistence type="predicted"/>
<keyword evidence="3" id="KW-0804">Transcription</keyword>
<name>A0ABR7XV32_9SPHI</name>
<dbReference type="SUPFAM" id="SSF46785">
    <property type="entry name" value="Winged helix' DNA-binding domain"/>
    <property type="match status" value="1"/>
</dbReference>
<evidence type="ECO:0000256" key="1">
    <source>
        <dbReference type="ARBA" id="ARBA00023015"/>
    </source>
</evidence>
<feature type="domain" description="HTH crp-type" evidence="4">
    <location>
        <begin position="147"/>
        <end position="213"/>
    </location>
</feature>
<sequence>MNELKLIRDAYSSIFEPALITEIASVAKLIEFKERDILIDIGKYIKTMPLLIKGVIKIMREDFDNGELLLYFIERGNTCAMTLACCMGETKSEIRAIAETDGLVAMIPMHYMETWMEKYHSWRAFVFMSYNNRLSEMLTAIDNIAFMKMDMRLYQHLLETAKINSSNTINKTHQEIAYELNSSRVVISRLLKALENDGKIKLNRNYIKLLDSER</sequence>
<dbReference type="SUPFAM" id="SSF51206">
    <property type="entry name" value="cAMP-binding domain-like"/>
    <property type="match status" value="1"/>
</dbReference>
<evidence type="ECO:0000256" key="3">
    <source>
        <dbReference type="ARBA" id="ARBA00023163"/>
    </source>
</evidence>
<evidence type="ECO:0000313" key="6">
    <source>
        <dbReference type="Proteomes" id="UP000651112"/>
    </source>
</evidence>
<keyword evidence="2" id="KW-0238">DNA-binding</keyword>
<reference evidence="5 6" key="1">
    <citation type="submission" date="2020-08" db="EMBL/GenBank/DDBJ databases">
        <title>Sphingobacterium sp. DN00404 isolated from aquaculture water.</title>
        <authorList>
            <person name="Zhang M."/>
        </authorList>
    </citation>
    <scope>NUCLEOTIDE SEQUENCE [LARGE SCALE GENOMIC DNA]</scope>
    <source>
        <strain evidence="5 6">KCTC 42746</strain>
    </source>
</reference>
<keyword evidence="6" id="KW-1185">Reference proteome</keyword>
<dbReference type="Gene3D" id="2.60.120.10">
    <property type="entry name" value="Jelly Rolls"/>
    <property type="match status" value="1"/>
</dbReference>
<dbReference type="InterPro" id="IPR014710">
    <property type="entry name" value="RmlC-like_jellyroll"/>
</dbReference>
<dbReference type="SMART" id="SM00419">
    <property type="entry name" value="HTH_CRP"/>
    <property type="match status" value="1"/>
</dbReference>
<dbReference type="InterPro" id="IPR012318">
    <property type="entry name" value="HTH_CRP"/>
</dbReference>